<feature type="region of interest" description="Disordered" evidence="1">
    <location>
        <begin position="582"/>
        <end position="665"/>
    </location>
</feature>
<feature type="compositionally biased region" description="Gly residues" evidence="1">
    <location>
        <begin position="586"/>
        <end position="599"/>
    </location>
</feature>
<dbReference type="AlphaFoldDB" id="A0A9D1KZM4"/>
<dbReference type="EMBL" id="DVMH01000025">
    <property type="protein sequence ID" value="HIU10576.1"/>
    <property type="molecule type" value="Genomic_DNA"/>
</dbReference>
<evidence type="ECO:0000313" key="2">
    <source>
        <dbReference type="EMBL" id="HIU10576.1"/>
    </source>
</evidence>
<accession>A0A9D1KZM4</accession>
<reference evidence="2" key="2">
    <citation type="journal article" date="2021" name="PeerJ">
        <title>Extensive microbial diversity within the chicken gut microbiome revealed by metagenomics and culture.</title>
        <authorList>
            <person name="Gilroy R."/>
            <person name="Ravi A."/>
            <person name="Getino M."/>
            <person name="Pursley I."/>
            <person name="Horton D.L."/>
            <person name="Alikhan N.F."/>
            <person name="Baker D."/>
            <person name="Gharbi K."/>
            <person name="Hall N."/>
            <person name="Watson M."/>
            <person name="Adriaenssens E.M."/>
            <person name="Foster-Nyarko E."/>
            <person name="Jarju S."/>
            <person name="Secka A."/>
            <person name="Antonio M."/>
            <person name="Oren A."/>
            <person name="Chaudhuri R.R."/>
            <person name="La Ragione R."/>
            <person name="Hildebrand F."/>
            <person name="Pallen M.J."/>
        </authorList>
    </citation>
    <scope>NUCLEOTIDE SEQUENCE</scope>
    <source>
        <strain evidence="2">2830</strain>
    </source>
</reference>
<comment type="caution">
    <text evidence="2">The sequence shown here is derived from an EMBL/GenBank/DDBJ whole genome shotgun (WGS) entry which is preliminary data.</text>
</comment>
<sequence length="665" mass="65848">MKLKTFLSIVLSASMILGVLGGCDSSAIAGISQSGTAVDLISAQSSSDSARPRTPATLDLTGATQITLSGSSISVEGSGAEVDGSVVTITAGGVYAVSGTLEDGRILVNAGNAEVTIALNGADITCSYGSPLYVYSAKTATVHLVAGMENTLTDGADYTFADNLSSAADEEPNACLYSKDDLVIEGAGTLTVNANYNNGITSKDTLEVYDGTIIVNAVNHGVSGKDSNAIDSVTLTVSCGGDAIRSTNNSDETLGWVKVSNSELTLTAEEDGIQAETSATLSSGTYSITSGGGCSVSPREDASAKGVKAGTDLTLTSGVYVLDCSDDALHANGNVTISGGVYTISTGDDAIHADGDLAVSAGTLDIQTCYEGLEGTNVTVTGGNISIVSSDDGVNAAGGTDGSGFGGHGMGNAFTPGGGDDAITISGGTIRILAGGDGLDSNGTLTITDGTIVVTSTGNGDSAIDYDGSCSLAGGVLFAAGSGNMMQTPGGDGSCVLSVGFGQILDAGTCVQFSGDGYEYVFQLTGRASSLLFSAPELAAGGVCTISYGGEYSGQIDNGLCTGGDYSGGTVLTELTLEEGLTSYGQTGGMGGGRGGMGGQKQQPQDAGFPPEGIAPDDGEDFVREQRPAGSGGRGDRPDDTALTPAKPAPDNAAAGEANVTEQAG</sequence>
<organism evidence="2 3">
    <name type="scientific">Candidatus Avidehalobacter gallistercoris</name>
    <dbReference type="NCBI Taxonomy" id="2840694"/>
    <lineage>
        <taxon>Bacteria</taxon>
        <taxon>Bacillati</taxon>
        <taxon>Bacillota</taxon>
        <taxon>Clostridia</taxon>
        <taxon>Eubacteriales</taxon>
        <taxon>Peptococcaceae</taxon>
        <taxon>Peptococcaceae incertae sedis</taxon>
        <taxon>Candidatus Avidehalobacter</taxon>
    </lineage>
</organism>
<reference evidence="2" key="1">
    <citation type="submission" date="2020-10" db="EMBL/GenBank/DDBJ databases">
        <authorList>
            <person name="Gilroy R."/>
        </authorList>
    </citation>
    <scope>NUCLEOTIDE SEQUENCE</scope>
    <source>
        <strain evidence="2">2830</strain>
    </source>
</reference>
<name>A0A9D1KZM4_9FIRM</name>
<proteinExistence type="predicted"/>
<gene>
    <name evidence="2" type="ORF">IAB00_04950</name>
</gene>
<dbReference type="PROSITE" id="PS51257">
    <property type="entry name" value="PROKAR_LIPOPROTEIN"/>
    <property type="match status" value="1"/>
</dbReference>
<evidence type="ECO:0000313" key="3">
    <source>
        <dbReference type="Proteomes" id="UP000824124"/>
    </source>
</evidence>
<dbReference type="Pfam" id="PF14262">
    <property type="entry name" value="Cthe_2159"/>
    <property type="match status" value="1"/>
</dbReference>
<dbReference type="Proteomes" id="UP000824124">
    <property type="component" value="Unassembled WGS sequence"/>
</dbReference>
<dbReference type="InterPro" id="IPR025584">
    <property type="entry name" value="Cthe_2159"/>
</dbReference>
<protein>
    <submittedName>
        <fullName evidence="2">Carbohydrate-binding domain-containing protein</fullName>
    </submittedName>
</protein>
<evidence type="ECO:0000256" key="1">
    <source>
        <dbReference type="SAM" id="MobiDB-lite"/>
    </source>
</evidence>